<gene>
    <name evidence="13" type="primary">LOC115226859</name>
</gene>
<dbReference type="InterPro" id="IPR000558">
    <property type="entry name" value="Histone_H2B"/>
</dbReference>
<evidence type="ECO:0000256" key="7">
    <source>
        <dbReference type="ARBA" id="ARBA00023125"/>
    </source>
</evidence>
<name>A0A6P7TY76_9MOLL</name>
<dbReference type="Pfam" id="PF00125">
    <property type="entry name" value="Histone"/>
    <property type="match status" value="1"/>
</dbReference>
<dbReference type="GO" id="GO:0046982">
    <property type="term" value="F:protein heterodimerization activity"/>
    <property type="evidence" value="ECO:0007669"/>
    <property type="project" value="InterPro"/>
</dbReference>
<evidence type="ECO:0000256" key="1">
    <source>
        <dbReference type="ARBA" id="ARBA00002001"/>
    </source>
</evidence>
<dbReference type="GO" id="GO:0030527">
    <property type="term" value="F:structural constituent of chromatin"/>
    <property type="evidence" value="ECO:0007669"/>
    <property type="project" value="InterPro"/>
</dbReference>
<dbReference type="GO" id="GO:0003677">
    <property type="term" value="F:DNA binding"/>
    <property type="evidence" value="ECO:0007669"/>
    <property type="project" value="UniProtKB-KW"/>
</dbReference>
<feature type="domain" description="Core Histone H2A/H2B/H3" evidence="11">
    <location>
        <begin position="26"/>
        <end position="103"/>
    </location>
</feature>
<dbReference type="PRINTS" id="PR00621">
    <property type="entry name" value="HISTONEH2B"/>
</dbReference>
<dbReference type="InterPro" id="IPR007125">
    <property type="entry name" value="H2A/H2B/H3"/>
</dbReference>
<dbReference type="SMART" id="SM00427">
    <property type="entry name" value="H2B"/>
    <property type="match status" value="1"/>
</dbReference>
<evidence type="ECO:0000313" key="13">
    <source>
        <dbReference type="RefSeq" id="XP_029653711.1"/>
    </source>
</evidence>
<evidence type="ECO:0000256" key="5">
    <source>
        <dbReference type="ARBA" id="ARBA00011538"/>
    </source>
</evidence>
<dbReference type="GO" id="GO:0005634">
    <property type="term" value="C:nucleus"/>
    <property type="evidence" value="ECO:0007669"/>
    <property type="project" value="UniProtKB-SubCell"/>
</dbReference>
<comment type="subunit">
    <text evidence="5">The nucleosome is a histone octamer containing two molecules each of H2A, H2B, H3 and H4 assembled in one H3-H4 heterotetramer and two H2A-H2B heterodimers. The octamer wraps approximately 147 bp of DNA.</text>
</comment>
<dbReference type="CDD" id="cd22910">
    <property type="entry name" value="HFD_H2B"/>
    <property type="match status" value="1"/>
</dbReference>
<comment type="subcellular location">
    <subcellularLocation>
        <location evidence="3">Chromosome</location>
    </subcellularLocation>
    <subcellularLocation>
        <location evidence="2">Nucleus</location>
    </subcellularLocation>
</comment>
<feature type="compositionally biased region" description="Low complexity" evidence="10">
    <location>
        <begin position="1"/>
        <end position="10"/>
    </location>
</feature>
<evidence type="ECO:0000256" key="4">
    <source>
        <dbReference type="ARBA" id="ARBA00006846"/>
    </source>
</evidence>
<evidence type="ECO:0000259" key="11">
    <source>
        <dbReference type="Pfam" id="PF00125"/>
    </source>
</evidence>
<evidence type="ECO:0000256" key="10">
    <source>
        <dbReference type="SAM" id="MobiDB-lite"/>
    </source>
</evidence>
<keyword evidence="6" id="KW-0158">Chromosome</keyword>
<keyword evidence="8" id="KW-0539">Nucleus</keyword>
<protein>
    <submittedName>
        <fullName evidence="13">Histone H2B-like</fullName>
    </submittedName>
</protein>
<dbReference type="GO" id="GO:0000786">
    <property type="term" value="C:nucleosome"/>
    <property type="evidence" value="ECO:0007669"/>
    <property type="project" value="UniProtKB-KW"/>
</dbReference>
<comment type="similarity">
    <text evidence="4">Belongs to the histone H2B family.</text>
</comment>
<sequence length="128" mass="14458">MSSKSASITKASKKATKKFASQREINSRRTASRKRRQETFSLYIYKVLKQVHPDIGITSKAISIMNNFVNDWFERISAESSRLAYINKRATITSRDIQTSVRLLLPGALSKHAISEGSKAVTKYMNSK</sequence>
<dbReference type="Proteomes" id="UP000515154">
    <property type="component" value="Unplaced"/>
</dbReference>
<evidence type="ECO:0000256" key="9">
    <source>
        <dbReference type="ARBA" id="ARBA00023269"/>
    </source>
</evidence>
<dbReference type="RefSeq" id="XP_029653711.1">
    <property type="nucleotide sequence ID" value="XM_029797851.1"/>
</dbReference>
<proteinExistence type="inferred from homology"/>
<evidence type="ECO:0000256" key="2">
    <source>
        <dbReference type="ARBA" id="ARBA00004123"/>
    </source>
</evidence>
<keyword evidence="7" id="KW-0238">DNA-binding</keyword>
<evidence type="ECO:0000256" key="3">
    <source>
        <dbReference type="ARBA" id="ARBA00004286"/>
    </source>
</evidence>
<organism evidence="12 13">
    <name type="scientific">Octopus sinensis</name>
    <name type="common">East Asian common octopus</name>
    <dbReference type="NCBI Taxonomy" id="2607531"/>
    <lineage>
        <taxon>Eukaryota</taxon>
        <taxon>Metazoa</taxon>
        <taxon>Spiralia</taxon>
        <taxon>Lophotrochozoa</taxon>
        <taxon>Mollusca</taxon>
        <taxon>Cephalopoda</taxon>
        <taxon>Coleoidea</taxon>
        <taxon>Octopodiformes</taxon>
        <taxon>Octopoda</taxon>
        <taxon>Incirrata</taxon>
        <taxon>Octopodidae</taxon>
        <taxon>Octopus</taxon>
    </lineage>
</organism>
<evidence type="ECO:0000313" key="12">
    <source>
        <dbReference type="Proteomes" id="UP000515154"/>
    </source>
</evidence>
<dbReference type="InterPro" id="IPR009072">
    <property type="entry name" value="Histone-fold"/>
</dbReference>
<evidence type="ECO:0000256" key="8">
    <source>
        <dbReference type="ARBA" id="ARBA00023242"/>
    </source>
</evidence>
<dbReference type="PANTHER" id="PTHR23428">
    <property type="entry name" value="HISTONE H2B"/>
    <property type="match status" value="1"/>
</dbReference>
<dbReference type="Gene3D" id="1.10.20.10">
    <property type="entry name" value="Histone, subunit A"/>
    <property type="match status" value="1"/>
</dbReference>
<comment type="function">
    <text evidence="1">Core component of nucleosome. Nucleosomes wrap and compact DNA into chromatin, limiting DNA accessibility to the cellular machineries which require DNA as a template. Histones thereby play a central role in transcription regulation, DNA repair, DNA replication and chromosomal stability. DNA accessibility is regulated via a complex set of post-translational modifications of histones, also called histone code, and nucleosome remodeling.</text>
</comment>
<dbReference type="SUPFAM" id="SSF47113">
    <property type="entry name" value="Histone-fold"/>
    <property type="match status" value="1"/>
</dbReference>
<dbReference type="AlphaFoldDB" id="A0A6P7TY76"/>
<keyword evidence="12" id="KW-1185">Reference proteome</keyword>
<reference evidence="13" key="1">
    <citation type="submission" date="2025-08" db="UniProtKB">
        <authorList>
            <consortium name="RefSeq"/>
        </authorList>
    </citation>
    <scope>IDENTIFICATION</scope>
</reference>
<accession>A0A6P7TY76</accession>
<keyword evidence="9" id="KW-0544">Nucleosome core</keyword>
<evidence type="ECO:0000256" key="6">
    <source>
        <dbReference type="ARBA" id="ARBA00022454"/>
    </source>
</evidence>
<feature type="region of interest" description="Disordered" evidence="10">
    <location>
        <begin position="1"/>
        <end position="34"/>
    </location>
</feature>
<dbReference type="FunFam" id="1.10.20.10:FF:000016">
    <property type="entry name" value="Histone H2B"/>
    <property type="match status" value="1"/>
</dbReference>
<dbReference type="KEGG" id="osn:115226859"/>